<dbReference type="AlphaFoldDB" id="H8K9W9"/>
<gene>
    <name evidence="1" type="ordered locus">MC5_00030</name>
</gene>
<dbReference type="Proteomes" id="UP000007589">
    <property type="component" value="Chromosome"/>
</dbReference>
<sequence length="42" mass="4954">MPEDFDRKKAETQIKEIKNNKINPYNDTMKKDSRVGLCRGKL</sequence>
<dbReference type="STRING" id="1105110.MC5_00030"/>
<evidence type="ECO:0000313" key="1">
    <source>
        <dbReference type="EMBL" id="AFC70457.1"/>
    </source>
</evidence>
<accession>H8K9W9</accession>
<evidence type="ECO:0000313" key="2">
    <source>
        <dbReference type="Proteomes" id="UP000007589"/>
    </source>
</evidence>
<name>H8K9W9_RICAC</name>
<dbReference type="KEGG" id="rau:MC5_00030"/>
<keyword evidence="2" id="KW-1185">Reference proteome</keyword>
<protein>
    <submittedName>
        <fullName evidence="1">Uncharacterized protein</fullName>
    </submittedName>
</protein>
<proteinExistence type="predicted"/>
<dbReference type="EMBL" id="CP003338">
    <property type="protein sequence ID" value="AFC70457.1"/>
    <property type="molecule type" value="Genomic_DNA"/>
</dbReference>
<reference evidence="2" key="1">
    <citation type="submission" date="2012-02" db="EMBL/GenBank/DDBJ databases">
        <title>Complete genome sequence of Rickettsia australis strain Cutlack.</title>
        <authorList>
            <person name="Johnson S.L."/>
            <person name="Munk A.C."/>
            <person name="Han S."/>
            <person name="Bruce D.C."/>
            <person name="Dasch G.A."/>
        </authorList>
    </citation>
    <scope>NUCLEOTIDE SEQUENCE [LARGE SCALE GENOMIC DNA]</scope>
    <source>
        <strain evidence="2">Cutlack</strain>
    </source>
</reference>
<organism evidence="1 2">
    <name type="scientific">Rickettsia australis (strain Cutlack)</name>
    <dbReference type="NCBI Taxonomy" id="1105110"/>
    <lineage>
        <taxon>Bacteria</taxon>
        <taxon>Pseudomonadati</taxon>
        <taxon>Pseudomonadota</taxon>
        <taxon>Alphaproteobacteria</taxon>
        <taxon>Rickettsiales</taxon>
        <taxon>Rickettsiaceae</taxon>
        <taxon>Rickettsieae</taxon>
        <taxon>Rickettsia</taxon>
        <taxon>spotted fever group</taxon>
    </lineage>
</organism>
<dbReference type="RefSeq" id="WP_014412004.1">
    <property type="nucleotide sequence ID" value="NC_017058.1"/>
</dbReference>
<dbReference type="HOGENOM" id="CLU_3358178_0_0_5"/>